<dbReference type="GO" id="GO:0033214">
    <property type="term" value="P:siderophore-iron import into cell"/>
    <property type="evidence" value="ECO:0007669"/>
    <property type="project" value="TreeGrafter"/>
</dbReference>
<dbReference type="AlphaFoldDB" id="F5YLA4"/>
<protein>
    <submittedName>
        <fullName evidence="9">HmuU protein</fullName>
    </submittedName>
</protein>
<dbReference type="STRING" id="545694.TREPR_0539"/>
<dbReference type="CDD" id="cd06550">
    <property type="entry name" value="TM_ABC_iron-siderophores_like"/>
    <property type="match status" value="1"/>
</dbReference>
<dbReference type="InterPro" id="IPR000522">
    <property type="entry name" value="ABC_transptr_permease_BtuC"/>
</dbReference>
<evidence type="ECO:0000313" key="10">
    <source>
        <dbReference type="Proteomes" id="UP000009223"/>
    </source>
</evidence>
<evidence type="ECO:0000256" key="4">
    <source>
        <dbReference type="ARBA" id="ARBA00022475"/>
    </source>
</evidence>
<dbReference type="Pfam" id="PF01032">
    <property type="entry name" value="FecCD"/>
    <property type="match status" value="1"/>
</dbReference>
<keyword evidence="3" id="KW-0813">Transport</keyword>
<keyword evidence="7 8" id="KW-0472">Membrane</keyword>
<evidence type="ECO:0000256" key="5">
    <source>
        <dbReference type="ARBA" id="ARBA00022692"/>
    </source>
</evidence>
<evidence type="ECO:0000313" key="9">
    <source>
        <dbReference type="EMBL" id="AEF86700.1"/>
    </source>
</evidence>
<feature type="transmembrane region" description="Helical" evidence="8">
    <location>
        <begin position="315"/>
        <end position="334"/>
    </location>
</feature>
<evidence type="ECO:0000256" key="8">
    <source>
        <dbReference type="SAM" id="Phobius"/>
    </source>
</evidence>
<dbReference type="GO" id="GO:0005886">
    <property type="term" value="C:plasma membrane"/>
    <property type="evidence" value="ECO:0007669"/>
    <property type="project" value="UniProtKB-SubCell"/>
</dbReference>
<evidence type="ECO:0000256" key="1">
    <source>
        <dbReference type="ARBA" id="ARBA00004651"/>
    </source>
</evidence>
<sequence>MKSSKKILIGVIIAAVIVCIGASVGSTYISIYDTLRIIVEKIFSIHLTEGIEMRDVSIVWTLRLPRVLLAFIIGGSLAMGGAVIQSVLKNQIASPYILGVSSGATLGAALIMLTGFTIPLIGGFTLPLTGFLFGLLTVYIVISLSSKLDRTMSNNTIILFGMVFTLFIGALLTTLLALFREELRNLIYWQMGSFALKGWSYVRLMLPFFVIGTLGILRYTREMDILTFGEEQAKSVGVETEKVRRRLFVFSTILSGAAVSLSGVIGFVDLIAPHMARKIVGSNHRYVIPMSFILGGSLMVVTDLIARTIVSPSELPVGAITALIGAPFFAWVYFKKK</sequence>
<feature type="transmembrane region" description="Helical" evidence="8">
    <location>
        <begin position="96"/>
        <end position="118"/>
    </location>
</feature>
<comment type="similarity">
    <text evidence="2">Belongs to the binding-protein-dependent transport system permease family. FecCD subfamily.</text>
</comment>
<keyword evidence="10" id="KW-1185">Reference proteome</keyword>
<evidence type="ECO:0000256" key="6">
    <source>
        <dbReference type="ARBA" id="ARBA00022989"/>
    </source>
</evidence>
<dbReference type="PANTHER" id="PTHR30472:SF25">
    <property type="entry name" value="ABC TRANSPORTER PERMEASE PROTEIN MJ0876-RELATED"/>
    <property type="match status" value="1"/>
</dbReference>
<dbReference type="Gene3D" id="1.10.3470.10">
    <property type="entry name" value="ABC transporter involved in vitamin B12 uptake, BtuC"/>
    <property type="match status" value="1"/>
</dbReference>
<feature type="transmembrane region" description="Helical" evidence="8">
    <location>
        <begin position="67"/>
        <end position="84"/>
    </location>
</feature>
<dbReference type="OrthoDB" id="9792889at2"/>
<dbReference type="SUPFAM" id="SSF81345">
    <property type="entry name" value="ABC transporter involved in vitamin B12 uptake, BtuC"/>
    <property type="match status" value="1"/>
</dbReference>
<dbReference type="Proteomes" id="UP000009223">
    <property type="component" value="Chromosome"/>
</dbReference>
<keyword evidence="4" id="KW-1003">Cell membrane</keyword>
<accession>F5YLA4</accession>
<dbReference type="FunFam" id="1.10.3470.10:FF:000001">
    <property type="entry name" value="Vitamin B12 ABC transporter permease BtuC"/>
    <property type="match status" value="1"/>
</dbReference>
<feature type="transmembrane region" description="Helical" evidence="8">
    <location>
        <begin position="7"/>
        <end position="31"/>
    </location>
</feature>
<dbReference type="EMBL" id="CP001843">
    <property type="protein sequence ID" value="AEF86700.1"/>
    <property type="molecule type" value="Genomic_DNA"/>
</dbReference>
<name>F5YLA4_TREPZ</name>
<proteinExistence type="inferred from homology"/>
<feature type="transmembrane region" description="Helical" evidence="8">
    <location>
        <begin position="247"/>
        <end position="268"/>
    </location>
</feature>
<keyword evidence="6 8" id="KW-1133">Transmembrane helix</keyword>
<feature type="transmembrane region" description="Helical" evidence="8">
    <location>
        <begin position="199"/>
        <end position="217"/>
    </location>
</feature>
<dbReference type="HOGENOM" id="CLU_013016_0_3_12"/>
<dbReference type="KEGG" id="tpi:TREPR_0539"/>
<dbReference type="eggNOG" id="COG0609">
    <property type="taxonomic scope" value="Bacteria"/>
</dbReference>
<reference evidence="10" key="1">
    <citation type="submission" date="2009-12" db="EMBL/GenBank/DDBJ databases">
        <title>Complete sequence of Treponema primitia strain ZAS-2.</title>
        <authorList>
            <person name="Tetu S.G."/>
            <person name="Matson E."/>
            <person name="Ren Q."/>
            <person name="Seshadri R."/>
            <person name="Elbourne L."/>
            <person name="Hassan K.A."/>
            <person name="Durkin A."/>
            <person name="Radune D."/>
            <person name="Mohamoud Y."/>
            <person name="Shay R."/>
            <person name="Jin S."/>
            <person name="Zhang X."/>
            <person name="Lucey K."/>
            <person name="Ballor N.R."/>
            <person name="Ottesen E."/>
            <person name="Rosenthal R."/>
            <person name="Allen A."/>
            <person name="Leadbetter J.R."/>
            <person name="Paulsen I.T."/>
        </authorList>
    </citation>
    <scope>NUCLEOTIDE SEQUENCE [LARGE SCALE GENOMIC DNA]</scope>
    <source>
        <strain evidence="10">ATCC BAA-887 / DSM 12427 / ZAS-2</strain>
    </source>
</reference>
<reference evidence="9 10" key="2">
    <citation type="journal article" date="2011" name="ISME J.">
        <title>RNA-seq reveals cooperative metabolic interactions between two termite-gut spirochete species in co-culture.</title>
        <authorList>
            <person name="Rosenthal A.Z."/>
            <person name="Matson E.G."/>
            <person name="Eldar A."/>
            <person name="Leadbetter J.R."/>
        </authorList>
    </citation>
    <scope>NUCLEOTIDE SEQUENCE [LARGE SCALE GENOMIC DNA]</scope>
    <source>
        <strain evidence="10">ATCC BAA-887 / DSM 12427 / ZAS-2</strain>
    </source>
</reference>
<dbReference type="PANTHER" id="PTHR30472">
    <property type="entry name" value="FERRIC ENTEROBACTIN TRANSPORT SYSTEM PERMEASE PROTEIN"/>
    <property type="match status" value="1"/>
</dbReference>
<feature type="transmembrane region" description="Helical" evidence="8">
    <location>
        <begin position="288"/>
        <end position="306"/>
    </location>
</feature>
<dbReference type="RefSeq" id="WP_015709482.1">
    <property type="nucleotide sequence ID" value="NC_015578.1"/>
</dbReference>
<comment type="subcellular location">
    <subcellularLocation>
        <location evidence="1">Cell membrane</location>
        <topology evidence="1">Multi-pass membrane protein</topology>
    </subcellularLocation>
</comment>
<evidence type="ECO:0000256" key="2">
    <source>
        <dbReference type="ARBA" id="ARBA00007935"/>
    </source>
</evidence>
<feature type="transmembrane region" description="Helical" evidence="8">
    <location>
        <begin position="124"/>
        <end position="145"/>
    </location>
</feature>
<keyword evidence="5 8" id="KW-0812">Transmembrane</keyword>
<dbReference type="InterPro" id="IPR037294">
    <property type="entry name" value="ABC_BtuC-like"/>
</dbReference>
<gene>
    <name evidence="9" type="ordered locus">TREPR_0539</name>
</gene>
<dbReference type="GO" id="GO:0022857">
    <property type="term" value="F:transmembrane transporter activity"/>
    <property type="evidence" value="ECO:0007669"/>
    <property type="project" value="InterPro"/>
</dbReference>
<feature type="transmembrane region" description="Helical" evidence="8">
    <location>
        <begin position="157"/>
        <end position="179"/>
    </location>
</feature>
<evidence type="ECO:0000256" key="7">
    <source>
        <dbReference type="ARBA" id="ARBA00023136"/>
    </source>
</evidence>
<organism evidence="9 10">
    <name type="scientific">Treponema primitia (strain ATCC BAA-887 / DSM 12427 / ZAS-2)</name>
    <dbReference type="NCBI Taxonomy" id="545694"/>
    <lineage>
        <taxon>Bacteria</taxon>
        <taxon>Pseudomonadati</taxon>
        <taxon>Spirochaetota</taxon>
        <taxon>Spirochaetia</taxon>
        <taxon>Spirochaetales</taxon>
        <taxon>Treponemataceae</taxon>
        <taxon>Treponema</taxon>
    </lineage>
</organism>
<evidence type="ECO:0000256" key="3">
    <source>
        <dbReference type="ARBA" id="ARBA00022448"/>
    </source>
</evidence>